<keyword evidence="3" id="KW-1185">Reference proteome</keyword>
<comment type="caution">
    <text evidence="2">The sequence shown here is derived from an EMBL/GenBank/DDBJ whole genome shotgun (WGS) entry which is preliminary data.</text>
</comment>
<dbReference type="SUPFAM" id="SSF56112">
    <property type="entry name" value="Protein kinase-like (PK-like)"/>
    <property type="match status" value="1"/>
</dbReference>
<feature type="domain" description="Protein kinase" evidence="1">
    <location>
        <begin position="342"/>
        <end position="547"/>
    </location>
</feature>
<proteinExistence type="predicted"/>
<reference evidence="2" key="1">
    <citation type="submission" date="2021-06" db="EMBL/GenBank/DDBJ databases">
        <authorList>
            <person name="Kallberg Y."/>
            <person name="Tangrot J."/>
            <person name="Rosling A."/>
        </authorList>
    </citation>
    <scope>NUCLEOTIDE SEQUENCE</scope>
    <source>
        <strain evidence="2">FL966</strain>
    </source>
</reference>
<dbReference type="Gene3D" id="1.10.510.10">
    <property type="entry name" value="Transferase(Phosphotransferase) domain 1"/>
    <property type="match status" value="1"/>
</dbReference>
<feature type="non-terminal residue" evidence="2">
    <location>
        <position position="1"/>
    </location>
</feature>
<dbReference type="Proteomes" id="UP000789759">
    <property type="component" value="Unassembled WGS sequence"/>
</dbReference>
<dbReference type="InterPro" id="IPR011009">
    <property type="entry name" value="Kinase-like_dom_sf"/>
</dbReference>
<organism evidence="2 3">
    <name type="scientific">Cetraspora pellucida</name>
    <dbReference type="NCBI Taxonomy" id="1433469"/>
    <lineage>
        <taxon>Eukaryota</taxon>
        <taxon>Fungi</taxon>
        <taxon>Fungi incertae sedis</taxon>
        <taxon>Mucoromycota</taxon>
        <taxon>Glomeromycotina</taxon>
        <taxon>Glomeromycetes</taxon>
        <taxon>Diversisporales</taxon>
        <taxon>Gigasporaceae</taxon>
        <taxon>Cetraspora</taxon>
    </lineage>
</organism>
<dbReference type="AlphaFoldDB" id="A0A9N9PGG4"/>
<gene>
    <name evidence="2" type="ORF">CPELLU_LOCUS19396</name>
</gene>
<sequence length="547" mass="62691">TTAPNQEVQELKERLATLQASKIREEEAINLGSDEWNSFSQLHVHLKNVFGLKGPLLDYIFSIGDKLIDLSWSKSAFIDYIEKHKCSANNPITISEKKKVKRSYFDTLNSLPAPSKLGEPEEWYKRQKTNAVDAICLNHCPPTASSSIPVSLLCPIFGNFKDLCDELSESEDNRFAYDFCLKMTKRYNSELERQVEANDMLSKYFKRPIQPIVTELGSRTDGTVCYGDGPNTYREANVEYKKHNCGSDACPYLENCGYYLVFCTEKEMHPSYHVTNFPCFLIVISGPYFSVSGAVFANMAIVDPLTPVFPLIWQQYDEAMMVSIAKTFRALKISLQLLHQYYANVDELIQDEPQTVHPVHPSFPEVILDNKSYMVQIKSQVSKNLLWEVTLLNEQEPHLTAYVKAVQKHRYSLDTHELLAKVGYAPKIFATSVVPGNWILVYMEWLDNHSILHNVSNLEDSGRNSLKKKIKEIVKYLHNLGHVHGDLREGNILVRQLEDNEFDVKLIDFEWSGRVGSARYSPFMNHKIQWPDGADDWKLVTTNHDLF</sequence>
<protein>
    <submittedName>
        <fullName evidence="2">14876_t:CDS:1</fullName>
    </submittedName>
</protein>
<dbReference type="InterPro" id="IPR000719">
    <property type="entry name" value="Prot_kinase_dom"/>
</dbReference>
<dbReference type="GO" id="GO:0005524">
    <property type="term" value="F:ATP binding"/>
    <property type="evidence" value="ECO:0007669"/>
    <property type="project" value="InterPro"/>
</dbReference>
<evidence type="ECO:0000313" key="2">
    <source>
        <dbReference type="EMBL" id="CAG8817979.1"/>
    </source>
</evidence>
<evidence type="ECO:0000313" key="3">
    <source>
        <dbReference type="Proteomes" id="UP000789759"/>
    </source>
</evidence>
<name>A0A9N9PGG4_9GLOM</name>
<dbReference type="OrthoDB" id="2416192at2759"/>
<dbReference type="EMBL" id="CAJVQA010046121">
    <property type="protein sequence ID" value="CAG8817979.1"/>
    <property type="molecule type" value="Genomic_DNA"/>
</dbReference>
<accession>A0A9N9PGG4</accession>
<dbReference type="Pfam" id="PF06293">
    <property type="entry name" value="Kdo"/>
    <property type="match status" value="1"/>
</dbReference>
<feature type="non-terminal residue" evidence="2">
    <location>
        <position position="547"/>
    </location>
</feature>
<evidence type="ECO:0000259" key="1">
    <source>
        <dbReference type="PROSITE" id="PS50011"/>
    </source>
</evidence>
<dbReference type="GO" id="GO:0004672">
    <property type="term" value="F:protein kinase activity"/>
    <property type="evidence" value="ECO:0007669"/>
    <property type="project" value="InterPro"/>
</dbReference>
<dbReference type="PROSITE" id="PS50011">
    <property type="entry name" value="PROTEIN_KINASE_DOM"/>
    <property type="match status" value="1"/>
</dbReference>